<evidence type="ECO:0000313" key="5">
    <source>
        <dbReference type="EMBL" id="SEQ31992.1"/>
    </source>
</evidence>
<dbReference type="SMART" id="SM00479">
    <property type="entry name" value="EXOIII"/>
    <property type="match status" value="1"/>
</dbReference>
<proteinExistence type="predicted"/>
<dbReference type="Gene3D" id="3.30.420.10">
    <property type="entry name" value="Ribonuclease H-like superfamily/Ribonuclease H"/>
    <property type="match status" value="1"/>
</dbReference>
<dbReference type="PANTHER" id="PTHR30231">
    <property type="entry name" value="DNA POLYMERASE III SUBUNIT EPSILON"/>
    <property type="match status" value="1"/>
</dbReference>
<organism evidence="5 6">
    <name type="scientific">Rosenbergiella nectarea</name>
    <dbReference type="NCBI Taxonomy" id="988801"/>
    <lineage>
        <taxon>Bacteria</taxon>
        <taxon>Pseudomonadati</taxon>
        <taxon>Pseudomonadota</taxon>
        <taxon>Gammaproteobacteria</taxon>
        <taxon>Enterobacterales</taxon>
        <taxon>Erwiniaceae</taxon>
        <taxon>Rosenbergiella</taxon>
    </lineage>
</organism>
<keyword evidence="6" id="KW-1185">Reference proteome</keyword>
<sequence>MISSVATCRAKKWVEKQMVIIDTETTGLGDDAEIIEVAALRCDGKIMLNTLVKPLKPIPVSATAIHGITNEMIANAPSWPEVIGQLILAAGSDDFLAYNSAFDARLIKQTTYEHYGVISVLFERFHERHCCVMDAYAMYRGIKKGDGYKKHKLIDAAEHEGVVIEGSAHRALSDCLLTLELIKVMAKGDGHE</sequence>
<dbReference type="OrthoDB" id="280774at2"/>
<dbReference type="AlphaFoldDB" id="A0A1H9F221"/>
<dbReference type="GO" id="GO:0003676">
    <property type="term" value="F:nucleic acid binding"/>
    <property type="evidence" value="ECO:0007669"/>
    <property type="project" value="InterPro"/>
</dbReference>
<dbReference type="STRING" id="988801.SAMN05216522_102137"/>
<keyword evidence="3" id="KW-0269">Exonuclease</keyword>
<keyword evidence="1" id="KW-0540">Nuclease</keyword>
<name>A0A1H9F221_9GAMM</name>
<dbReference type="InterPro" id="IPR013520">
    <property type="entry name" value="Ribonucl_H"/>
</dbReference>
<feature type="domain" description="Exonuclease" evidence="4">
    <location>
        <begin position="17"/>
        <end position="191"/>
    </location>
</feature>
<evidence type="ECO:0000313" key="6">
    <source>
        <dbReference type="Proteomes" id="UP000242515"/>
    </source>
</evidence>
<dbReference type="InterPro" id="IPR012337">
    <property type="entry name" value="RNaseH-like_sf"/>
</dbReference>
<dbReference type="InterPro" id="IPR036397">
    <property type="entry name" value="RNaseH_sf"/>
</dbReference>
<evidence type="ECO:0000256" key="1">
    <source>
        <dbReference type="ARBA" id="ARBA00022722"/>
    </source>
</evidence>
<reference evidence="6" key="1">
    <citation type="submission" date="2016-10" db="EMBL/GenBank/DDBJ databases">
        <authorList>
            <person name="Varghese N."/>
            <person name="Submissions S."/>
        </authorList>
    </citation>
    <scope>NUCLEOTIDE SEQUENCE [LARGE SCALE GENOMIC DNA]</scope>
    <source>
        <strain evidence="6">8N4</strain>
    </source>
</reference>
<dbReference type="CDD" id="cd06127">
    <property type="entry name" value="DEDDh"/>
    <property type="match status" value="1"/>
</dbReference>
<dbReference type="GO" id="GO:0008408">
    <property type="term" value="F:3'-5' exonuclease activity"/>
    <property type="evidence" value="ECO:0007669"/>
    <property type="project" value="TreeGrafter"/>
</dbReference>
<dbReference type="RefSeq" id="WP_092672850.1">
    <property type="nucleotide sequence ID" value="NZ_FOGC01000002.1"/>
</dbReference>
<keyword evidence="2" id="KW-0378">Hydrolase</keyword>
<dbReference type="Pfam" id="PF00929">
    <property type="entry name" value="RNase_T"/>
    <property type="match status" value="1"/>
</dbReference>
<dbReference type="Proteomes" id="UP000242515">
    <property type="component" value="Unassembled WGS sequence"/>
</dbReference>
<evidence type="ECO:0000256" key="3">
    <source>
        <dbReference type="ARBA" id="ARBA00022839"/>
    </source>
</evidence>
<protein>
    <submittedName>
        <fullName evidence="5">DNA polymerase III, epsilon subunit</fullName>
    </submittedName>
</protein>
<dbReference type="EMBL" id="FOGC01000002">
    <property type="protein sequence ID" value="SEQ31992.1"/>
    <property type="molecule type" value="Genomic_DNA"/>
</dbReference>
<evidence type="ECO:0000259" key="4">
    <source>
        <dbReference type="SMART" id="SM00479"/>
    </source>
</evidence>
<dbReference type="GO" id="GO:0006259">
    <property type="term" value="P:DNA metabolic process"/>
    <property type="evidence" value="ECO:0007669"/>
    <property type="project" value="UniProtKB-ARBA"/>
</dbReference>
<dbReference type="PANTHER" id="PTHR30231:SF4">
    <property type="entry name" value="PROTEIN NEN2"/>
    <property type="match status" value="1"/>
</dbReference>
<gene>
    <name evidence="5" type="ORF">SAMN05216522_102137</name>
</gene>
<dbReference type="SUPFAM" id="SSF53098">
    <property type="entry name" value="Ribonuclease H-like"/>
    <property type="match status" value="1"/>
</dbReference>
<evidence type="ECO:0000256" key="2">
    <source>
        <dbReference type="ARBA" id="ARBA00022801"/>
    </source>
</evidence>
<accession>A0A1H9F221</accession>